<name>A0A9I9DSB2_CUCME</name>
<feature type="compositionally biased region" description="Basic and acidic residues" evidence="1">
    <location>
        <begin position="17"/>
        <end position="26"/>
    </location>
</feature>
<dbReference type="EnsemblPlants" id="MELO3C022706.2.1">
    <property type="protein sequence ID" value="MELO3C022706.2.1"/>
    <property type="gene ID" value="MELO3C022706.2"/>
</dbReference>
<feature type="region of interest" description="Disordered" evidence="1">
    <location>
        <begin position="1"/>
        <end position="97"/>
    </location>
</feature>
<evidence type="ECO:0000256" key="1">
    <source>
        <dbReference type="SAM" id="MobiDB-lite"/>
    </source>
</evidence>
<evidence type="ECO:0000313" key="2">
    <source>
        <dbReference type="EnsemblPlants" id="MELO3C022706.2.1"/>
    </source>
</evidence>
<protein>
    <submittedName>
        <fullName evidence="2">Uncharacterized protein</fullName>
    </submittedName>
</protein>
<dbReference type="AlphaFoldDB" id="A0A9I9DSB2"/>
<organism evidence="2">
    <name type="scientific">Cucumis melo</name>
    <name type="common">Muskmelon</name>
    <dbReference type="NCBI Taxonomy" id="3656"/>
    <lineage>
        <taxon>Eukaryota</taxon>
        <taxon>Viridiplantae</taxon>
        <taxon>Streptophyta</taxon>
        <taxon>Embryophyta</taxon>
        <taxon>Tracheophyta</taxon>
        <taxon>Spermatophyta</taxon>
        <taxon>Magnoliopsida</taxon>
        <taxon>eudicotyledons</taxon>
        <taxon>Gunneridae</taxon>
        <taxon>Pentapetalae</taxon>
        <taxon>rosids</taxon>
        <taxon>fabids</taxon>
        <taxon>Cucurbitales</taxon>
        <taxon>Cucurbitaceae</taxon>
        <taxon>Benincaseae</taxon>
        <taxon>Cucumis</taxon>
    </lineage>
</organism>
<feature type="compositionally biased region" description="Basic residues" evidence="1">
    <location>
        <begin position="27"/>
        <end position="51"/>
    </location>
</feature>
<proteinExistence type="predicted"/>
<feature type="compositionally biased region" description="Basic residues" evidence="1">
    <location>
        <begin position="88"/>
        <end position="97"/>
    </location>
</feature>
<accession>A0A9I9DSB2</accession>
<dbReference type="Gramene" id="MELO3C022706.2.1">
    <property type="protein sequence ID" value="MELO3C022706.2.1"/>
    <property type="gene ID" value="MELO3C022706.2"/>
</dbReference>
<feature type="compositionally biased region" description="Basic and acidic residues" evidence="1">
    <location>
        <begin position="52"/>
        <end position="87"/>
    </location>
</feature>
<sequence>MGYNEGLEASIFETEAEERNPKEGAKNRGRNGRRKKMGRKKVTVRDGRRRKNGENEEGMRKEGFLGVKRERGRNEKEWKGKEEECCGLRRKRKGLKP</sequence>
<reference evidence="2" key="1">
    <citation type="submission" date="2023-03" db="UniProtKB">
        <authorList>
            <consortium name="EnsemblPlants"/>
        </authorList>
    </citation>
    <scope>IDENTIFICATION</scope>
</reference>